<protein>
    <recommendedName>
        <fullName evidence="3">ABM domain-containing protein</fullName>
    </recommendedName>
</protein>
<keyword evidence="2" id="KW-1185">Reference proteome</keyword>
<sequence length="104" mass="11518">MISITHATYTVQAAYAEQNKSRIARVIEELRALQRTDLQYSVFVQDDGKTFIHMLLCTTEDAHKAFGSLEAFAAFQRGLEASQPEVLPSVNRVTLVGSTTNVLS</sequence>
<dbReference type="AlphaFoldDB" id="A0A8J3IYX8"/>
<evidence type="ECO:0000313" key="1">
    <source>
        <dbReference type="EMBL" id="GHO99345.1"/>
    </source>
</evidence>
<dbReference type="Proteomes" id="UP000597444">
    <property type="component" value="Unassembled WGS sequence"/>
</dbReference>
<proteinExistence type="predicted"/>
<accession>A0A8J3IYX8</accession>
<dbReference type="RefSeq" id="WP_220209991.1">
    <property type="nucleotide sequence ID" value="NZ_BNJK01000002.1"/>
</dbReference>
<dbReference type="EMBL" id="BNJK01000002">
    <property type="protein sequence ID" value="GHO99345.1"/>
    <property type="molecule type" value="Genomic_DNA"/>
</dbReference>
<evidence type="ECO:0000313" key="2">
    <source>
        <dbReference type="Proteomes" id="UP000597444"/>
    </source>
</evidence>
<organism evidence="1 2">
    <name type="scientific">Reticulibacter mediterranei</name>
    <dbReference type="NCBI Taxonomy" id="2778369"/>
    <lineage>
        <taxon>Bacteria</taxon>
        <taxon>Bacillati</taxon>
        <taxon>Chloroflexota</taxon>
        <taxon>Ktedonobacteria</taxon>
        <taxon>Ktedonobacterales</taxon>
        <taxon>Reticulibacteraceae</taxon>
        <taxon>Reticulibacter</taxon>
    </lineage>
</organism>
<name>A0A8J3IYX8_9CHLR</name>
<comment type="caution">
    <text evidence="1">The sequence shown here is derived from an EMBL/GenBank/DDBJ whole genome shotgun (WGS) entry which is preliminary data.</text>
</comment>
<gene>
    <name evidence="1" type="ORF">KSF_093930</name>
</gene>
<reference evidence="1" key="1">
    <citation type="submission" date="2020-10" db="EMBL/GenBank/DDBJ databases">
        <title>Taxonomic study of unclassified bacteria belonging to the class Ktedonobacteria.</title>
        <authorList>
            <person name="Yabe S."/>
            <person name="Wang C.M."/>
            <person name="Zheng Y."/>
            <person name="Sakai Y."/>
            <person name="Cavaletti L."/>
            <person name="Monciardini P."/>
            <person name="Donadio S."/>
        </authorList>
    </citation>
    <scope>NUCLEOTIDE SEQUENCE</scope>
    <source>
        <strain evidence="1">ID150040</strain>
    </source>
</reference>
<evidence type="ECO:0008006" key="3">
    <source>
        <dbReference type="Google" id="ProtNLM"/>
    </source>
</evidence>